<evidence type="ECO:0000256" key="8">
    <source>
        <dbReference type="PROSITE-ProRule" id="PRU00706"/>
    </source>
</evidence>
<gene>
    <name evidence="11" type="ORF">MNOR_LOCUS37800</name>
</gene>
<feature type="non-terminal residue" evidence="11">
    <location>
        <position position="142"/>
    </location>
</feature>
<keyword evidence="9" id="KW-1133">Transmembrane helix</keyword>
<comment type="caution">
    <text evidence="11">The sequence shown here is derived from an EMBL/GenBank/DDBJ whole genome shotgun (WGS) entry which is preliminary data.</text>
</comment>
<reference evidence="11 12" key="1">
    <citation type="submission" date="2024-05" db="EMBL/GenBank/DDBJ databases">
        <authorList>
            <person name="Wallberg A."/>
        </authorList>
    </citation>
    <scope>NUCLEOTIDE SEQUENCE [LARGE SCALE GENOMIC DNA]</scope>
</reference>
<evidence type="ECO:0000256" key="6">
    <source>
        <dbReference type="ARBA" id="ARBA00022840"/>
    </source>
</evidence>
<dbReference type="GO" id="GO:0046872">
    <property type="term" value="F:metal ion binding"/>
    <property type="evidence" value="ECO:0007669"/>
    <property type="project" value="UniProtKB-KW"/>
</dbReference>
<dbReference type="SMART" id="SM00562">
    <property type="entry name" value="NDK"/>
    <property type="match status" value="1"/>
</dbReference>
<keyword evidence="3" id="KW-0479">Metal-binding</keyword>
<evidence type="ECO:0000256" key="3">
    <source>
        <dbReference type="ARBA" id="ARBA00022723"/>
    </source>
</evidence>
<dbReference type="Pfam" id="PF00334">
    <property type="entry name" value="NDK"/>
    <property type="match status" value="1"/>
</dbReference>
<evidence type="ECO:0000256" key="1">
    <source>
        <dbReference type="ARBA" id="ARBA00001946"/>
    </source>
</evidence>
<evidence type="ECO:0000256" key="2">
    <source>
        <dbReference type="ARBA" id="ARBA00022679"/>
    </source>
</evidence>
<dbReference type="InterPro" id="IPR036850">
    <property type="entry name" value="NDK-like_dom_sf"/>
</dbReference>
<organism evidence="11 12">
    <name type="scientific">Meganyctiphanes norvegica</name>
    <name type="common">Northern krill</name>
    <name type="synonym">Thysanopoda norvegica</name>
    <dbReference type="NCBI Taxonomy" id="48144"/>
    <lineage>
        <taxon>Eukaryota</taxon>
        <taxon>Metazoa</taxon>
        <taxon>Ecdysozoa</taxon>
        <taxon>Arthropoda</taxon>
        <taxon>Crustacea</taxon>
        <taxon>Multicrustacea</taxon>
        <taxon>Malacostraca</taxon>
        <taxon>Eumalacostraca</taxon>
        <taxon>Eucarida</taxon>
        <taxon>Euphausiacea</taxon>
        <taxon>Euphausiidae</taxon>
        <taxon>Meganyctiphanes</taxon>
    </lineage>
</organism>
<dbReference type="GO" id="GO:0005524">
    <property type="term" value="F:ATP binding"/>
    <property type="evidence" value="ECO:0007669"/>
    <property type="project" value="UniProtKB-KW"/>
</dbReference>
<keyword evidence="6" id="KW-0067">ATP-binding</keyword>
<evidence type="ECO:0000313" key="12">
    <source>
        <dbReference type="Proteomes" id="UP001497623"/>
    </source>
</evidence>
<evidence type="ECO:0000256" key="7">
    <source>
        <dbReference type="ARBA" id="ARBA00022842"/>
    </source>
</evidence>
<evidence type="ECO:0000259" key="10">
    <source>
        <dbReference type="SMART" id="SM00562"/>
    </source>
</evidence>
<dbReference type="GO" id="GO:0004550">
    <property type="term" value="F:nucleoside diphosphate kinase activity"/>
    <property type="evidence" value="ECO:0007669"/>
    <property type="project" value="InterPro"/>
</dbReference>
<keyword evidence="7" id="KW-0460">Magnesium</keyword>
<dbReference type="EMBL" id="CAXKWB010079455">
    <property type="protein sequence ID" value="CAL4203622.1"/>
    <property type="molecule type" value="Genomic_DNA"/>
</dbReference>
<dbReference type="Proteomes" id="UP001497623">
    <property type="component" value="Unassembled WGS sequence"/>
</dbReference>
<keyword evidence="2" id="KW-0808">Transferase</keyword>
<evidence type="ECO:0000313" key="11">
    <source>
        <dbReference type="EMBL" id="CAL4203622.1"/>
    </source>
</evidence>
<name>A0AAV2SLB2_MEGNR</name>
<dbReference type="PROSITE" id="PS51374">
    <property type="entry name" value="NDPK_LIKE"/>
    <property type="match status" value="1"/>
</dbReference>
<keyword evidence="9" id="KW-0812">Transmembrane</keyword>
<comment type="similarity">
    <text evidence="8">Belongs to the NDK family.</text>
</comment>
<evidence type="ECO:0000256" key="9">
    <source>
        <dbReference type="SAM" id="Phobius"/>
    </source>
</evidence>
<keyword evidence="12" id="KW-1185">Reference proteome</keyword>
<evidence type="ECO:0000256" key="5">
    <source>
        <dbReference type="ARBA" id="ARBA00022777"/>
    </source>
</evidence>
<comment type="caution">
    <text evidence="8">Lacks conserved residue(s) required for the propagation of feature annotation.</text>
</comment>
<keyword evidence="4" id="KW-0547">Nucleotide-binding</keyword>
<feature type="transmembrane region" description="Helical" evidence="9">
    <location>
        <begin position="20"/>
        <end position="43"/>
    </location>
</feature>
<accession>A0AAV2SLB2</accession>
<dbReference type="InterPro" id="IPR034907">
    <property type="entry name" value="NDK-like_dom"/>
</dbReference>
<dbReference type="InterPro" id="IPR037994">
    <property type="entry name" value="NDPk6"/>
</dbReference>
<comment type="cofactor">
    <cofactor evidence="1">
        <name>Mg(2+)</name>
        <dbReference type="ChEBI" id="CHEBI:18420"/>
    </cofactor>
</comment>
<protein>
    <recommendedName>
        <fullName evidence="10">Nucleoside diphosphate kinase-like domain-containing protein</fullName>
    </recommendedName>
</protein>
<sequence>MTTTTYINKDFLLEIKRQYYLKRALLSAMTMIEVVSTVISYIIQSVRTDMFSKWKKILTYRDTDEITSVEHYWMDGFCSRDKCSGPTQAMILANEDAIQRWRALMGPTKVYKTQYEARGTLRGQFGLSDTRNSTHGSVCITV</sequence>
<proteinExistence type="inferred from homology"/>
<dbReference type="PANTHER" id="PTHR46956">
    <property type="entry name" value="NUCLEOSIDE DIPHOSPHATE KINASE 6"/>
    <property type="match status" value="1"/>
</dbReference>
<feature type="domain" description="Nucleoside diphosphate kinase-like" evidence="10">
    <location>
        <begin position="32"/>
        <end position="140"/>
    </location>
</feature>
<dbReference type="SUPFAM" id="SSF54919">
    <property type="entry name" value="Nucleoside diphosphate kinase, NDK"/>
    <property type="match status" value="1"/>
</dbReference>
<evidence type="ECO:0000256" key="4">
    <source>
        <dbReference type="ARBA" id="ARBA00022741"/>
    </source>
</evidence>
<keyword evidence="5" id="KW-0418">Kinase</keyword>
<dbReference type="AlphaFoldDB" id="A0AAV2SLB2"/>
<dbReference type="PANTHER" id="PTHR46956:SF1">
    <property type="entry name" value="NUCLEOSIDE DIPHOSPHATE KINASE 6"/>
    <property type="match status" value="1"/>
</dbReference>
<keyword evidence="9" id="KW-0472">Membrane</keyword>
<dbReference type="Gene3D" id="3.30.70.141">
    <property type="entry name" value="Nucleoside diphosphate kinase-like domain"/>
    <property type="match status" value="1"/>
</dbReference>